<dbReference type="PATRIC" id="fig|270498.16.peg.144"/>
<keyword evidence="5" id="KW-1185">Reference proteome</keyword>
<keyword evidence="1 4" id="KW-0808">Transferase</keyword>
<dbReference type="InterPro" id="IPR036390">
    <property type="entry name" value="WH_DNA-bd_sf"/>
</dbReference>
<evidence type="ECO:0000313" key="4">
    <source>
        <dbReference type="EMBL" id="KKI51397.1"/>
    </source>
</evidence>
<comment type="caution">
    <text evidence="4">The sequence shown here is derived from an EMBL/GenBank/DDBJ whole genome shotgun (WGS) entry which is preliminary data.</text>
</comment>
<dbReference type="Gene3D" id="1.10.10.10">
    <property type="entry name" value="Winged helix-like DNA-binding domain superfamily/Winged helix DNA-binding domain"/>
    <property type="match status" value="1"/>
</dbReference>
<dbReference type="InterPro" id="IPR050065">
    <property type="entry name" value="GlmU-like"/>
</dbReference>
<dbReference type="SUPFAM" id="SSF53448">
    <property type="entry name" value="Nucleotide-diphospho-sugar transferases"/>
    <property type="match status" value="1"/>
</dbReference>
<dbReference type="SUPFAM" id="SSF46785">
    <property type="entry name" value="Winged helix' DNA-binding domain"/>
    <property type="match status" value="1"/>
</dbReference>
<evidence type="ECO:0000256" key="2">
    <source>
        <dbReference type="ARBA" id="ARBA00022695"/>
    </source>
</evidence>
<dbReference type="Pfam" id="PF00483">
    <property type="entry name" value="NTP_transferase"/>
    <property type="match status" value="1"/>
</dbReference>
<dbReference type="PANTHER" id="PTHR43584:SF5">
    <property type="entry name" value="PROTEIN LICC"/>
    <property type="match status" value="1"/>
</dbReference>
<dbReference type="InterPro" id="IPR036388">
    <property type="entry name" value="WH-like_DNA-bd_sf"/>
</dbReference>
<dbReference type="EC" id="2.7.7.15" evidence="4"/>
<dbReference type="RefSeq" id="WP_046443078.1">
    <property type="nucleotide sequence ID" value="NZ_CAUERS010000009.1"/>
</dbReference>
<gene>
    <name evidence="4" type="ORF">CHK_1185</name>
</gene>
<evidence type="ECO:0000313" key="5">
    <source>
        <dbReference type="Proteomes" id="UP000034076"/>
    </source>
</evidence>
<dbReference type="PANTHER" id="PTHR43584">
    <property type="entry name" value="NUCLEOTIDYL TRANSFERASE"/>
    <property type="match status" value="1"/>
</dbReference>
<name>A0A0M2NLT9_9FIRM</name>
<dbReference type="Proteomes" id="UP000034076">
    <property type="component" value="Unassembled WGS sequence"/>
</dbReference>
<keyword evidence="2 4" id="KW-0548">Nucleotidyltransferase</keyword>
<dbReference type="STRING" id="270498.CHK_1185"/>
<sequence length="298" mass="34215">MNLTKNQFELLADLEQNKEVLTQRELAQKLGKALGTVNKTMTQLQSLGYAREGKITQEGLLALEPYRVKRAVFIAAGFGSRLVPITLNTPKPLVRVNGTRLIDTLIDAVIAAGIEEIYIVRGYLAEQFDQLLYKYPQIKFIENPVYNEANNISSVMYARDLLENSYVLEADLLLYNPKIIRKYQYSSNYLGVPVKETEDWCFYSSNHKYITKLGIGGTNCHHMFGISYWTGEDGKRLGECVKQVYEMPGGKERYWDQVPLEYHIRDFKVAIRECTFDDIIEIDTYKELKCLDPTYGEA</sequence>
<organism evidence="4 5">
    <name type="scientific">Christensenella hongkongensis</name>
    <dbReference type="NCBI Taxonomy" id="270498"/>
    <lineage>
        <taxon>Bacteria</taxon>
        <taxon>Bacillati</taxon>
        <taxon>Bacillota</taxon>
        <taxon>Clostridia</taxon>
        <taxon>Christensenellales</taxon>
        <taxon>Christensenellaceae</taxon>
        <taxon>Christensenella</taxon>
    </lineage>
</organism>
<reference evidence="4 5" key="1">
    <citation type="submission" date="2015-04" db="EMBL/GenBank/DDBJ databases">
        <title>Draft genome sequence of bacteremic isolate Catabacter hongkongensis type strain HKU16T.</title>
        <authorList>
            <person name="Lau S.K."/>
            <person name="Teng J.L."/>
            <person name="Huang Y."/>
            <person name="Curreem S.O."/>
            <person name="Tsui S.K."/>
            <person name="Woo P.C."/>
        </authorList>
    </citation>
    <scope>NUCLEOTIDE SEQUENCE [LARGE SCALE GENOMIC DNA]</scope>
    <source>
        <strain evidence="4 5">HKU16</strain>
    </source>
</reference>
<evidence type="ECO:0000259" key="3">
    <source>
        <dbReference type="Pfam" id="PF00483"/>
    </source>
</evidence>
<dbReference type="OrthoDB" id="9803871at2"/>
<evidence type="ECO:0000256" key="1">
    <source>
        <dbReference type="ARBA" id="ARBA00022679"/>
    </source>
</evidence>
<feature type="domain" description="Nucleotidyl transferase" evidence="3">
    <location>
        <begin position="71"/>
        <end position="173"/>
    </location>
</feature>
<dbReference type="Pfam" id="PF13412">
    <property type="entry name" value="HTH_24"/>
    <property type="match status" value="1"/>
</dbReference>
<dbReference type="Gene3D" id="3.90.550.10">
    <property type="entry name" value="Spore Coat Polysaccharide Biosynthesis Protein SpsA, Chain A"/>
    <property type="match status" value="1"/>
</dbReference>
<dbReference type="EMBL" id="LAYJ01000078">
    <property type="protein sequence ID" value="KKI51397.1"/>
    <property type="molecule type" value="Genomic_DNA"/>
</dbReference>
<proteinExistence type="predicted"/>
<dbReference type="GO" id="GO:0004105">
    <property type="term" value="F:choline-phosphate cytidylyltransferase activity"/>
    <property type="evidence" value="ECO:0007669"/>
    <property type="project" value="UniProtKB-EC"/>
</dbReference>
<dbReference type="InterPro" id="IPR005835">
    <property type="entry name" value="NTP_transferase_dom"/>
</dbReference>
<dbReference type="CDD" id="cd02523">
    <property type="entry name" value="PC_cytidylyltransferase"/>
    <property type="match status" value="1"/>
</dbReference>
<accession>A0A0M2NLT9</accession>
<dbReference type="InterPro" id="IPR029044">
    <property type="entry name" value="Nucleotide-diphossugar_trans"/>
</dbReference>
<dbReference type="AlphaFoldDB" id="A0A0M2NLT9"/>
<protein>
    <submittedName>
        <fullName evidence="4">Cholinephosphate cytidylyltransferase</fullName>
        <ecNumber evidence="4">2.7.7.15</ecNumber>
    </submittedName>
</protein>